<protein>
    <submittedName>
        <fullName evidence="2">Metallophosphoesterase</fullName>
    </submittedName>
</protein>
<dbReference type="InterPro" id="IPR014578">
    <property type="entry name" value="Pesterase_CT488"/>
</dbReference>
<reference evidence="2" key="1">
    <citation type="submission" date="2020-10" db="EMBL/GenBank/DDBJ databases">
        <authorList>
            <person name="Gilroy R."/>
        </authorList>
    </citation>
    <scope>NUCLEOTIDE SEQUENCE</scope>
    <source>
        <strain evidence="2">CHK186-9395</strain>
    </source>
</reference>
<dbReference type="Gene3D" id="3.60.21.10">
    <property type="match status" value="1"/>
</dbReference>
<dbReference type="InterPro" id="IPR029052">
    <property type="entry name" value="Metallo-depent_PP-like"/>
</dbReference>
<proteinExistence type="predicted"/>
<dbReference type="AlphaFoldDB" id="A0A9D1NDR5"/>
<feature type="domain" description="Calcineurin-like phosphoesterase" evidence="1">
    <location>
        <begin position="1"/>
        <end position="200"/>
    </location>
</feature>
<dbReference type="Proteomes" id="UP000886861">
    <property type="component" value="Unassembled WGS sequence"/>
</dbReference>
<dbReference type="PANTHER" id="PTHR31302">
    <property type="entry name" value="TRANSMEMBRANE PROTEIN WITH METALLOPHOSPHOESTERASE DOMAIN-RELATED"/>
    <property type="match status" value="1"/>
</dbReference>
<dbReference type="EMBL" id="DVOJ01000006">
    <property type="protein sequence ID" value="HIV01258.1"/>
    <property type="molecule type" value="Genomic_DNA"/>
</dbReference>
<name>A0A9D1NDR5_9FIRM</name>
<evidence type="ECO:0000313" key="3">
    <source>
        <dbReference type="Proteomes" id="UP000886861"/>
    </source>
</evidence>
<accession>A0A9D1NDR5</accession>
<gene>
    <name evidence="2" type="ORF">IAA62_01720</name>
</gene>
<organism evidence="2 3">
    <name type="scientific">Candidatus Caccopulliclostridium gallistercoris</name>
    <dbReference type="NCBI Taxonomy" id="2840719"/>
    <lineage>
        <taxon>Bacteria</taxon>
        <taxon>Bacillati</taxon>
        <taxon>Bacillota</taxon>
        <taxon>Clostridia</taxon>
        <taxon>Candidatus Caccopulliclostridium</taxon>
    </lineage>
</organism>
<reference evidence="2" key="2">
    <citation type="journal article" date="2021" name="PeerJ">
        <title>Extensive microbial diversity within the chicken gut microbiome revealed by metagenomics and culture.</title>
        <authorList>
            <person name="Gilroy R."/>
            <person name="Ravi A."/>
            <person name="Getino M."/>
            <person name="Pursley I."/>
            <person name="Horton D.L."/>
            <person name="Alikhan N.F."/>
            <person name="Baker D."/>
            <person name="Gharbi K."/>
            <person name="Hall N."/>
            <person name="Watson M."/>
            <person name="Adriaenssens E.M."/>
            <person name="Foster-Nyarko E."/>
            <person name="Jarju S."/>
            <person name="Secka A."/>
            <person name="Antonio M."/>
            <person name="Oren A."/>
            <person name="Chaudhuri R.R."/>
            <person name="La Ragione R."/>
            <person name="Hildebrand F."/>
            <person name="Pallen M.J."/>
        </authorList>
    </citation>
    <scope>NUCLEOTIDE SEQUENCE</scope>
    <source>
        <strain evidence="2">CHK186-9395</strain>
    </source>
</reference>
<dbReference type="Pfam" id="PF00149">
    <property type="entry name" value="Metallophos"/>
    <property type="match status" value="1"/>
</dbReference>
<dbReference type="InterPro" id="IPR051158">
    <property type="entry name" value="Metallophosphoesterase_sf"/>
</dbReference>
<dbReference type="SUPFAM" id="SSF56300">
    <property type="entry name" value="Metallo-dependent phosphatases"/>
    <property type="match status" value="1"/>
</dbReference>
<dbReference type="PIRSF" id="PIRSF033094">
    <property type="entry name" value="Pesterase_CT488"/>
    <property type="match status" value="1"/>
</dbReference>
<evidence type="ECO:0000259" key="1">
    <source>
        <dbReference type="Pfam" id="PF00149"/>
    </source>
</evidence>
<comment type="caution">
    <text evidence="2">The sequence shown here is derived from an EMBL/GenBank/DDBJ whole genome shotgun (WGS) entry which is preliminary data.</text>
</comment>
<sequence>MKIYAISDLHLSFGSNKPMDVFGEQWKDYLLIIKADWQERVKPEDVVLVAGDISWAMRLEDTEEDFKFLGSLNGHIYMIKGNHDYWWNGISSVRKVLPENVTAIQNDAFKAGDYIICGTRGWVVPETPNAGSEEDKKIYAREQIRLELTLKSAKALQKNGEKIICMMHYPPTNSAWDDSGFTKLFEEYGVQAVVYGHLHGKYVNREKVKEKNGIKYYLTSCDQVGNKLVEIE</sequence>
<dbReference type="InterPro" id="IPR004843">
    <property type="entry name" value="Calcineurin-like_PHP"/>
</dbReference>
<dbReference type="GO" id="GO:0016787">
    <property type="term" value="F:hydrolase activity"/>
    <property type="evidence" value="ECO:0007669"/>
    <property type="project" value="InterPro"/>
</dbReference>
<dbReference type="PANTHER" id="PTHR31302:SF22">
    <property type="entry name" value="PHOSPHOESTERASE"/>
    <property type="match status" value="1"/>
</dbReference>
<evidence type="ECO:0000313" key="2">
    <source>
        <dbReference type="EMBL" id="HIV01258.1"/>
    </source>
</evidence>